<feature type="region of interest" description="Disordered" evidence="1">
    <location>
        <begin position="753"/>
        <end position="777"/>
    </location>
</feature>
<gene>
    <name evidence="2" type="ORF">Tci_011341</name>
</gene>
<proteinExistence type="predicted"/>
<dbReference type="InterPro" id="IPR021109">
    <property type="entry name" value="Peptidase_aspartic_dom_sf"/>
</dbReference>
<evidence type="ECO:0000313" key="2">
    <source>
        <dbReference type="EMBL" id="GEU39363.1"/>
    </source>
</evidence>
<feature type="region of interest" description="Disordered" evidence="1">
    <location>
        <begin position="669"/>
        <end position="688"/>
    </location>
</feature>
<dbReference type="Gene3D" id="2.40.70.10">
    <property type="entry name" value="Acid Proteases"/>
    <property type="match status" value="1"/>
</dbReference>
<accession>A0A6L2JQV7</accession>
<dbReference type="AlphaFoldDB" id="A0A6L2JQV7"/>
<protein>
    <recommendedName>
        <fullName evidence="3">Reverse transcriptase domain-containing protein</fullName>
    </recommendedName>
</protein>
<dbReference type="EMBL" id="BKCJ010001164">
    <property type="protein sequence ID" value="GEU39363.1"/>
    <property type="molecule type" value="Genomic_DNA"/>
</dbReference>
<dbReference type="SUPFAM" id="SSF50630">
    <property type="entry name" value="Acid proteases"/>
    <property type="match status" value="1"/>
</dbReference>
<organism evidence="2">
    <name type="scientific">Tanacetum cinerariifolium</name>
    <name type="common">Dalmatian daisy</name>
    <name type="synonym">Chrysanthemum cinerariifolium</name>
    <dbReference type="NCBI Taxonomy" id="118510"/>
    <lineage>
        <taxon>Eukaryota</taxon>
        <taxon>Viridiplantae</taxon>
        <taxon>Streptophyta</taxon>
        <taxon>Embryophyta</taxon>
        <taxon>Tracheophyta</taxon>
        <taxon>Spermatophyta</taxon>
        <taxon>Magnoliopsida</taxon>
        <taxon>eudicotyledons</taxon>
        <taxon>Gunneridae</taxon>
        <taxon>Pentapetalae</taxon>
        <taxon>asterids</taxon>
        <taxon>campanulids</taxon>
        <taxon>Asterales</taxon>
        <taxon>Asteraceae</taxon>
        <taxon>Asteroideae</taxon>
        <taxon>Anthemideae</taxon>
        <taxon>Anthemidinae</taxon>
        <taxon>Tanacetum</taxon>
    </lineage>
</organism>
<dbReference type="PANTHER" id="PTHR33067:SF9">
    <property type="entry name" value="RNA-DIRECTED DNA POLYMERASE"/>
    <property type="match status" value="1"/>
</dbReference>
<dbReference type="CDD" id="cd00303">
    <property type="entry name" value="retropepsin_like"/>
    <property type="match status" value="1"/>
</dbReference>
<sequence length="777" mass="88964">MGTLSLVSKYLMDLEECMDDGDSRVSKKAKLFDAFEHKGVVIEVDNQKISIFTKAPLRAFELDLADSTNYVTEKVLENMGFVHVSLTDYGRKMANDVIVEIHGVKFKADFVVLDYVNKEEPSILFRRDLLAITKSQVNFGLGEIRMNITKFEQGIDVIYLSEEVGSLSEEVVKMGKANRDKGYNSNKLTPLPSLRLEEIPPISTILTQLIYHPLTAKQKEKIKEVLDIKYKELKESKPILEVLEKYVIYKKKLDEIFIGKERLNKKEFSKEDKVGITEHGLPKKMCDPENYVFSVKINGIVEMVALVDTEASVSVLTYSLYKDLGIGDPRPYQTNLTTADNTQAKAMGEVENVRIQIGYQAYVVDLLIMDILVDPELPLLLGRPFLRTCGAIIDMGRRTLCIDDGVTRHTYFPNHGRDEDGNVKYVPVAPSFIDIKDDMERALIMEAYFNPFKNIEAMKDMGHTRKLMAMEIGMLESAIEALAGRQTCCAGRLGGSVLERSFGVPRVANWRLFEGYGFENTLREIMKLEYIYDGDVFFDYLWERALLIDNEIYPEWVLEFFSTLYFDKDVDRNNLMKEKCIWFRLYGHEHILTLLKFAVVLDHLYKHAPKTKENNVICVGYYVTKIACFLGYYVDDEIKKCSELIECEYRTLKMLADELDVENTCLKKESEMPTQAEEESKEPNQDHGGLNSSNFGYLTYEPLNVLPYPYPYLPYLYPYTHYLNPGNQSNQGGSYGLGGDNYITSAMPDFRGSSSRYAVKGSSREARFNEDEDDMDE</sequence>
<evidence type="ECO:0000256" key="1">
    <source>
        <dbReference type="SAM" id="MobiDB-lite"/>
    </source>
</evidence>
<comment type="caution">
    <text evidence="2">The sequence shown here is derived from an EMBL/GenBank/DDBJ whole genome shotgun (WGS) entry which is preliminary data.</text>
</comment>
<dbReference type="Pfam" id="PF13650">
    <property type="entry name" value="Asp_protease_2"/>
    <property type="match status" value="1"/>
</dbReference>
<dbReference type="PANTHER" id="PTHR33067">
    <property type="entry name" value="RNA-DIRECTED DNA POLYMERASE-RELATED"/>
    <property type="match status" value="1"/>
</dbReference>
<reference evidence="2" key="1">
    <citation type="journal article" date="2019" name="Sci. Rep.">
        <title>Draft genome of Tanacetum cinerariifolium, the natural source of mosquito coil.</title>
        <authorList>
            <person name="Yamashiro T."/>
            <person name="Shiraishi A."/>
            <person name="Satake H."/>
            <person name="Nakayama K."/>
        </authorList>
    </citation>
    <scope>NUCLEOTIDE SEQUENCE</scope>
</reference>
<name>A0A6L2JQV7_TANCI</name>
<evidence type="ECO:0008006" key="3">
    <source>
        <dbReference type="Google" id="ProtNLM"/>
    </source>
</evidence>